<name>A0A841JSA9_9BACT</name>
<dbReference type="PANTHER" id="PTHR12558:SF13">
    <property type="entry name" value="CELL DIVISION CYCLE PROTEIN 27 HOMOLOG"/>
    <property type="match status" value="1"/>
</dbReference>
<dbReference type="EMBL" id="JACHEK010000002">
    <property type="protein sequence ID" value="MBB6143325.1"/>
    <property type="molecule type" value="Genomic_DNA"/>
</dbReference>
<dbReference type="RefSeq" id="WP_156186214.1">
    <property type="nucleotide sequence ID" value="NZ_JACHEK010000002.1"/>
</dbReference>
<gene>
    <name evidence="2" type="ORF">HNQ77_001269</name>
</gene>
<evidence type="ECO:0000313" key="3">
    <source>
        <dbReference type="Proteomes" id="UP000538666"/>
    </source>
</evidence>
<evidence type="ECO:0000256" key="1">
    <source>
        <dbReference type="SAM" id="SignalP"/>
    </source>
</evidence>
<dbReference type="AlphaFoldDB" id="A0A841JSA9"/>
<evidence type="ECO:0000313" key="2">
    <source>
        <dbReference type="EMBL" id="MBB6143325.1"/>
    </source>
</evidence>
<keyword evidence="3" id="KW-1185">Reference proteome</keyword>
<feature type="signal peptide" evidence="1">
    <location>
        <begin position="1"/>
        <end position="19"/>
    </location>
</feature>
<sequence>MKSRLYAGIILGPVMALTAAGWCAGMSQEAGDAARTALNRGQADDALRLLDTALQENASDAEALNLRCRMLFAEQRWDEAIGACERSVQIAPGSSSYHMWLGRAYGEKADRVSFVTAYKMAKRIRAEFEAAATLDPHNGDALSDLGQYYVEAPAFLGGGENKAEALAAQLDGFAPERSHELRARIFEQKKDYVGAEKEFRAKISAASHASGNAAQAWMDLGSFYRRRARWDEMLAALQSGAVAASADHGSALADGASTLTKASREPELASAWMQQYLGGNALSEEAPAFVVHTELGNLYKRQGDQQRAEHEYAAARALASGFAPAQQAKTNTGR</sequence>
<comment type="caution">
    <text evidence="2">The sequence shown here is derived from an EMBL/GenBank/DDBJ whole genome shotgun (WGS) entry which is preliminary data.</text>
</comment>
<dbReference type="Gene3D" id="1.25.40.10">
    <property type="entry name" value="Tetratricopeptide repeat domain"/>
    <property type="match status" value="2"/>
</dbReference>
<reference evidence="2 3" key="1">
    <citation type="submission" date="2020-08" db="EMBL/GenBank/DDBJ databases">
        <title>Genomic Encyclopedia of Type Strains, Phase IV (KMG-IV): sequencing the most valuable type-strain genomes for metagenomic binning, comparative biology and taxonomic classification.</title>
        <authorList>
            <person name="Goeker M."/>
        </authorList>
    </citation>
    <scope>NUCLEOTIDE SEQUENCE [LARGE SCALE GENOMIC DNA]</scope>
    <source>
        <strain evidence="2 3">DSM 103733</strain>
    </source>
</reference>
<accession>A0A841JSA9</accession>
<dbReference type="PANTHER" id="PTHR12558">
    <property type="entry name" value="CELL DIVISION CYCLE 16,23,27"/>
    <property type="match status" value="1"/>
</dbReference>
<protein>
    <submittedName>
        <fullName evidence="2">Tetratricopeptide (TPR) repeat protein</fullName>
    </submittedName>
</protein>
<dbReference type="Proteomes" id="UP000538666">
    <property type="component" value="Unassembled WGS sequence"/>
</dbReference>
<dbReference type="Pfam" id="PF13432">
    <property type="entry name" value="TPR_16"/>
    <property type="match status" value="1"/>
</dbReference>
<dbReference type="SUPFAM" id="SSF48452">
    <property type="entry name" value="TPR-like"/>
    <property type="match status" value="1"/>
</dbReference>
<feature type="chain" id="PRO_5033060903" evidence="1">
    <location>
        <begin position="20"/>
        <end position="334"/>
    </location>
</feature>
<dbReference type="OrthoDB" id="192575at2"/>
<proteinExistence type="predicted"/>
<dbReference type="InterPro" id="IPR019734">
    <property type="entry name" value="TPR_rpt"/>
</dbReference>
<keyword evidence="1" id="KW-0732">Signal</keyword>
<dbReference type="InterPro" id="IPR011990">
    <property type="entry name" value="TPR-like_helical_dom_sf"/>
</dbReference>
<dbReference type="SMART" id="SM00028">
    <property type="entry name" value="TPR"/>
    <property type="match status" value="3"/>
</dbReference>
<organism evidence="2 3">
    <name type="scientific">Silvibacterium bohemicum</name>
    <dbReference type="NCBI Taxonomy" id="1577686"/>
    <lineage>
        <taxon>Bacteria</taxon>
        <taxon>Pseudomonadati</taxon>
        <taxon>Acidobacteriota</taxon>
        <taxon>Terriglobia</taxon>
        <taxon>Terriglobales</taxon>
        <taxon>Acidobacteriaceae</taxon>
        <taxon>Silvibacterium</taxon>
    </lineage>
</organism>